<evidence type="ECO:0000313" key="1">
    <source>
        <dbReference type="EMBL" id="MBI6654053.1"/>
    </source>
</evidence>
<dbReference type="Proteomes" id="UP000614123">
    <property type="component" value="Unassembled WGS sequence"/>
</dbReference>
<dbReference type="InterPro" id="IPR012337">
    <property type="entry name" value="RNaseH-like_sf"/>
</dbReference>
<proteinExistence type="predicted"/>
<protein>
    <submittedName>
        <fullName evidence="1">IS30 family transposase</fullName>
    </submittedName>
</protein>
<reference evidence="1 2" key="1">
    <citation type="submission" date="2020-12" db="EMBL/GenBank/DDBJ databases">
        <title>Comparative genomic insights into the epidemiology and virulence of plant pathogenic Pseudomonads from Turkey.</title>
        <authorList>
            <person name="Dillon M."/>
            <person name="Ruiz-Bedoya T."/>
            <person name="Bendalovic-Torma C."/>
            <person name="Guttman K.M."/>
            <person name="Kwak H."/>
            <person name="Middleton M.A."/>
            <person name="Wang P.W."/>
            <person name="Horuz S."/>
            <person name="Aysan Y."/>
            <person name="Guttman D.S."/>
        </authorList>
    </citation>
    <scope>NUCLEOTIDE SEQUENCE [LARGE SCALE GENOMIC DNA]</scope>
    <source>
        <strain evidence="1 2">S4_EA_3a</strain>
    </source>
</reference>
<comment type="caution">
    <text evidence="1">The sequence shown here is derived from an EMBL/GenBank/DDBJ whole genome shotgun (WGS) entry which is preliminary data.</text>
</comment>
<accession>A0ABS0VR82</accession>
<dbReference type="SUPFAM" id="SSF53098">
    <property type="entry name" value="Ribonuclease H-like"/>
    <property type="match status" value="1"/>
</dbReference>
<gene>
    <name evidence="1" type="ORF">YA0849_34650</name>
</gene>
<feature type="non-terminal residue" evidence="1">
    <location>
        <position position="1"/>
    </location>
</feature>
<evidence type="ECO:0000313" key="2">
    <source>
        <dbReference type="Proteomes" id="UP000614123"/>
    </source>
</evidence>
<name>A0ABS0VR82_PSEVE</name>
<sequence length="43" mass="4930">DYSKLTVEAVNRTVARINLRPRKRLGWKTPYEVHTGVSVALMC</sequence>
<organism evidence="1 2">
    <name type="scientific">Pseudomonas veronii</name>
    <dbReference type="NCBI Taxonomy" id="76761"/>
    <lineage>
        <taxon>Bacteria</taxon>
        <taxon>Pseudomonadati</taxon>
        <taxon>Pseudomonadota</taxon>
        <taxon>Gammaproteobacteria</taxon>
        <taxon>Pseudomonadales</taxon>
        <taxon>Pseudomonadaceae</taxon>
        <taxon>Pseudomonas</taxon>
    </lineage>
</organism>
<keyword evidence="2" id="KW-1185">Reference proteome</keyword>
<dbReference type="EMBL" id="JAEILD010000315">
    <property type="protein sequence ID" value="MBI6654053.1"/>
    <property type="molecule type" value="Genomic_DNA"/>
</dbReference>